<sequence length="219" mass="23583">MSSVIIIGGGGHAAELDEYIRYANRVGVSKIQLTGVIDDNPKAYDQYHFDCPFLGNISEHEVQNDVQYIVGIANLKYRAPITQRFIDAGATFLTFVHPSAYVAESAIIGTGSVIAPNVNLGPMTTIGAFNMINARCSIGHDTKIGNFNFLSPNVCFSGGTQVGDGNLFGINSATIPGIKVGNRNKIMAGMILEKNVGDDETVFYRYKEKIIAVLKSTKG</sequence>
<dbReference type="KEGG" id="cprv:CYPRO_2415"/>
<evidence type="ECO:0000313" key="6">
    <source>
        <dbReference type="Proteomes" id="UP000254808"/>
    </source>
</evidence>
<feature type="binding site" evidence="3">
    <location>
        <position position="170"/>
    </location>
    <ligand>
        <name>acetyl-CoA</name>
        <dbReference type="ChEBI" id="CHEBI:57288"/>
    </ligand>
</feature>
<dbReference type="InterPro" id="IPR050179">
    <property type="entry name" value="Trans_hexapeptide_repeat"/>
</dbReference>
<dbReference type="RefSeq" id="WP_114984822.1">
    <property type="nucleotide sequence ID" value="NZ_CP027806.1"/>
</dbReference>
<dbReference type="SUPFAM" id="SSF51161">
    <property type="entry name" value="Trimeric LpxA-like enzymes"/>
    <property type="match status" value="1"/>
</dbReference>
<accession>A0A345UMF5</accession>
<dbReference type="InterPro" id="IPR020019">
    <property type="entry name" value="AcTrfase_PglD-like"/>
</dbReference>
<proteinExistence type="inferred from homology"/>
<keyword evidence="6" id="KW-1185">Reference proteome</keyword>
<evidence type="ECO:0000259" key="4">
    <source>
        <dbReference type="Pfam" id="PF17836"/>
    </source>
</evidence>
<keyword evidence="5" id="KW-0012">Acyltransferase</keyword>
<feature type="site" description="Increases basicity of active site His" evidence="2">
    <location>
        <position position="141"/>
    </location>
</feature>
<dbReference type="InterPro" id="IPR011004">
    <property type="entry name" value="Trimer_LpxA-like_sf"/>
</dbReference>
<reference evidence="5 6" key="1">
    <citation type="submission" date="2018-03" db="EMBL/GenBank/DDBJ databases">
        <title>Phenotypic and genomic properties of Cyclonatronum proteinivorum gen. nov., sp. nov., a haloalkaliphilic bacteroidete from soda lakes possessing Na+-translocating rhodopsin.</title>
        <authorList>
            <person name="Toshchakov S.V."/>
            <person name="Korzhenkov A."/>
            <person name="Samarov N.I."/>
            <person name="Kublanov I.V."/>
            <person name="Muntyan M.S."/>
            <person name="Sorokin D.Y."/>
        </authorList>
    </citation>
    <scope>NUCLEOTIDE SEQUENCE [LARGE SCALE GENOMIC DNA]</scope>
    <source>
        <strain evidence="5 6">Omega</strain>
    </source>
</reference>
<dbReference type="InterPro" id="IPR041561">
    <property type="entry name" value="PglD_N"/>
</dbReference>
<evidence type="ECO:0000256" key="1">
    <source>
        <dbReference type="ARBA" id="ARBA00007274"/>
    </source>
</evidence>
<dbReference type="CDD" id="cd03360">
    <property type="entry name" value="LbH_AT_putative"/>
    <property type="match status" value="1"/>
</dbReference>
<organism evidence="5 6">
    <name type="scientific">Cyclonatronum proteinivorum</name>
    <dbReference type="NCBI Taxonomy" id="1457365"/>
    <lineage>
        <taxon>Bacteria</taxon>
        <taxon>Pseudomonadati</taxon>
        <taxon>Balneolota</taxon>
        <taxon>Balneolia</taxon>
        <taxon>Balneolales</taxon>
        <taxon>Cyclonatronaceae</taxon>
        <taxon>Cyclonatronum</taxon>
    </lineage>
</organism>
<feature type="active site" description="Proton acceptor" evidence="2">
    <location>
        <position position="140"/>
    </location>
</feature>
<protein>
    <submittedName>
        <fullName evidence="5">Sugar O-acyltransferase, sialic acid O-acetyltransferase NeuD family</fullName>
    </submittedName>
</protein>
<dbReference type="OrthoDB" id="708224at2"/>
<comment type="similarity">
    <text evidence="1">Belongs to the transferase hexapeptide repeat family.</text>
</comment>
<feature type="domain" description="PglD N-terminal" evidence="4">
    <location>
        <begin position="4"/>
        <end position="84"/>
    </location>
</feature>
<name>A0A345UMF5_9BACT</name>
<dbReference type="AlphaFoldDB" id="A0A345UMF5"/>
<dbReference type="GO" id="GO:0016746">
    <property type="term" value="F:acyltransferase activity"/>
    <property type="evidence" value="ECO:0007669"/>
    <property type="project" value="UniProtKB-KW"/>
</dbReference>
<dbReference type="Gene3D" id="3.40.50.20">
    <property type="match status" value="1"/>
</dbReference>
<gene>
    <name evidence="5" type="ORF">CYPRO_2415</name>
</gene>
<keyword evidence="5" id="KW-0808">Transferase</keyword>
<evidence type="ECO:0000256" key="2">
    <source>
        <dbReference type="PIRSR" id="PIRSR620019-1"/>
    </source>
</evidence>
<dbReference type="Proteomes" id="UP000254808">
    <property type="component" value="Chromosome"/>
</dbReference>
<dbReference type="PANTHER" id="PTHR43300:SF7">
    <property type="entry name" value="UDP-N-ACETYLBACILLOSAMINE N-ACETYLTRANSFERASE"/>
    <property type="match status" value="1"/>
</dbReference>
<evidence type="ECO:0000256" key="3">
    <source>
        <dbReference type="PIRSR" id="PIRSR620019-2"/>
    </source>
</evidence>
<evidence type="ECO:0000313" key="5">
    <source>
        <dbReference type="EMBL" id="AXJ01657.1"/>
    </source>
</evidence>
<dbReference type="Gene3D" id="2.160.10.10">
    <property type="entry name" value="Hexapeptide repeat proteins"/>
    <property type="match status" value="1"/>
</dbReference>
<dbReference type="EMBL" id="CP027806">
    <property type="protein sequence ID" value="AXJ01657.1"/>
    <property type="molecule type" value="Genomic_DNA"/>
</dbReference>
<dbReference type="PANTHER" id="PTHR43300">
    <property type="entry name" value="ACETYLTRANSFERASE"/>
    <property type="match status" value="1"/>
</dbReference>
<dbReference type="Pfam" id="PF17836">
    <property type="entry name" value="PglD_N"/>
    <property type="match status" value="1"/>
</dbReference>